<sequence length="45" mass="5068">IKISENTEAYYKNACQSITTKYSNSDYQLVKGMLDFSNNTSLPSV</sequence>
<protein>
    <submittedName>
        <fullName evidence="1">6350_t:CDS:1</fullName>
    </submittedName>
</protein>
<dbReference type="Proteomes" id="UP000789901">
    <property type="component" value="Unassembled WGS sequence"/>
</dbReference>
<feature type="non-terminal residue" evidence="1">
    <location>
        <position position="1"/>
    </location>
</feature>
<evidence type="ECO:0000313" key="1">
    <source>
        <dbReference type="EMBL" id="CAG8847448.1"/>
    </source>
</evidence>
<comment type="caution">
    <text evidence="1">The sequence shown here is derived from an EMBL/GenBank/DDBJ whole genome shotgun (WGS) entry which is preliminary data.</text>
</comment>
<keyword evidence="2" id="KW-1185">Reference proteome</keyword>
<gene>
    <name evidence="1" type="ORF">GMARGA_LOCUS38673</name>
</gene>
<organism evidence="1 2">
    <name type="scientific">Gigaspora margarita</name>
    <dbReference type="NCBI Taxonomy" id="4874"/>
    <lineage>
        <taxon>Eukaryota</taxon>
        <taxon>Fungi</taxon>
        <taxon>Fungi incertae sedis</taxon>
        <taxon>Mucoromycota</taxon>
        <taxon>Glomeromycotina</taxon>
        <taxon>Glomeromycetes</taxon>
        <taxon>Diversisporales</taxon>
        <taxon>Gigasporaceae</taxon>
        <taxon>Gigaspora</taxon>
    </lineage>
</organism>
<name>A0ABN7X4H0_GIGMA</name>
<accession>A0ABN7X4H0</accession>
<reference evidence="1 2" key="1">
    <citation type="submission" date="2021-06" db="EMBL/GenBank/DDBJ databases">
        <authorList>
            <person name="Kallberg Y."/>
            <person name="Tangrot J."/>
            <person name="Rosling A."/>
        </authorList>
    </citation>
    <scope>NUCLEOTIDE SEQUENCE [LARGE SCALE GENOMIC DNA]</scope>
    <source>
        <strain evidence="1 2">120-4 pot B 10/14</strain>
    </source>
</reference>
<proteinExistence type="predicted"/>
<evidence type="ECO:0000313" key="2">
    <source>
        <dbReference type="Proteomes" id="UP000789901"/>
    </source>
</evidence>
<dbReference type="EMBL" id="CAJVQB010087691">
    <property type="protein sequence ID" value="CAG8847448.1"/>
    <property type="molecule type" value="Genomic_DNA"/>
</dbReference>